<reference evidence="3" key="1">
    <citation type="journal article" date="2013" name="Genome Announc.">
        <title>Draft genome sequence of the grapevine dieback fungus Eutypa lata UCR-EL1.</title>
        <authorList>
            <person name="Blanco-Ulate B."/>
            <person name="Rolshausen P.E."/>
            <person name="Cantu D."/>
        </authorList>
    </citation>
    <scope>NUCLEOTIDE SEQUENCE [LARGE SCALE GENOMIC DNA]</scope>
    <source>
        <strain evidence="3">UCR-EL1</strain>
    </source>
</reference>
<evidence type="ECO:0000259" key="1">
    <source>
        <dbReference type="Pfam" id="PF12937"/>
    </source>
</evidence>
<gene>
    <name evidence="2" type="ORF">UCREL1_485</name>
</gene>
<dbReference type="KEGG" id="ela:UCREL1_485"/>
<dbReference type="Proteomes" id="UP000012174">
    <property type="component" value="Unassembled WGS sequence"/>
</dbReference>
<protein>
    <submittedName>
        <fullName evidence="2">Putative f-box domain protein</fullName>
    </submittedName>
</protein>
<dbReference type="Gene3D" id="1.20.1280.50">
    <property type="match status" value="1"/>
</dbReference>
<dbReference type="OMA" id="WHSTIAT"/>
<evidence type="ECO:0000313" key="3">
    <source>
        <dbReference type="Proteomes" id="UP000012174"/>
    </source>
</evidence>
<accession>M7TR46</accession>
<dbReference type="HOGENOM" id="CLU_966541_0_0_1"/>
<feature type="domain" description="F-box" evidence="1">
    <location>
        <begin position="24"/>
        <end position="56"/>
    </location>
</feature>
<name>M7TR46_EUTLA</name>
<dbReference type="OrthoDB" id="3800738at2759"/>
<dbReference type="SUPFAM" id="SSF81383">
    <property type="entry name" value="F-box domain"/>
    <property type="match status" value="1"/>
</dbReference>
<sequence length="288" mass="33018">MKFRSSKATEAPMSSAGRKIVSTPELLVEILSQLDMRTLLLSQRVCKQWQHVMTGTPSLQRVLFFDPVTASTDAELYENRELNPLLRELFPPFFKENVREENTDVNKLRGLNTKEADRPFSFMDVGGAKMRDAFLRKGASWRHMLVQQPAALKVGYIERLGRTEQYFNNACFAEPDGVRMGALFDFVYQFTGNPKVATPKHAFGVYWREPEHDPKITEWSHRYGEEEIALDDLGRDVAVVVLRDTGCEGKWPISKVTHKSVLRENYLPSEWKGKVVNLKEVSGQDWFG</sequence>
<dbReference type="EMBL" id="KB705455">
    <property type="protein sequence ID" value="EMR72456.1"/>
    <property type="molecule type" value="Genomic_DNA"/>
</dbReference>
<dbReference type="Pfam" id="PF12937">
    <property type="entry name" value="F-box-like"/>
    <property type="match status" value="1"/>
</dbReference>
<evidence type="ECO:0000313" key="2">
    <source>
        <dbReference type="EMBL" id="EMR72456.1"/>
    </source>
</evidence>
<dbReference type="AlphaFoldDB" id="M7TR46"/>
<dbReference type="InterPro" id="IPR036047">
    <property type="entry name" value="F-box-like_dom_sf"/>
</dbReference>
<organism evidence="2 3">
    <name type="scientific">Eutypa lata (strain UCR-EL1)</name>
    <name type="common">Grapevine dieback disease fungus</name>
    <name type="synonym">Eutypa armeniacae</name>
    <dbReference type="NCBI Taxonomy" id="1287681"/>
    <lineage>
        <taxon>Eukaryota</taxon>
        <taxon>Fungi</taxon>
        <taxon>Dikarya</taxon>
        <taxon>Ascomycota</taxon>
        <taxon>Pezizomycotina</taxon>
        <taxon>Sordariomycetes</taxon>
        <taxon>Xylariomycetidae</taxon>
        <taxon>Xylariales</taxon>
        <taxon>Diatrypaceae</taxon>
        <taxon>Eutypa</taxon>
    </lineage>
</organism>
<dbReference type="InterPro" id="IPR001810">
    <property type="entry name" value="F-box_dom"/>
</dbReference>
<keyword evidence="3" id="KW-1185">Reference proteome</keyword>
<proteinExistence type="predicted"/>
<dbReference type="eggNOG" id="ENOG502SSR5">
    <property type="taxonomic scope" value="Eukaryota"/>
</dbReference>